<name>A0AAV4UV33_9ARAC</name>
<evidence type="ECO:0000256" key="2">
    <source>
        <dbReference type="SAM" id="Phobius"/>
    </source>
</evidence>
<protein>
    <submittedName>
        <fullName evidence="3">Uncharacterized protein</fullName>
    </submittedName>
</protein>
<reference evidence="3 4" key="1">
    <citation type="submission" date="2021-06" db="EMBL/GenBank/DDBJ databases">
        <title>Caerostris darwini draft genome.</title>
        <authorList>
            <person name="Kono N."/>
            <person name="Arakawa K."/>
        </authorList>
    </citation>
    <scope>NUCLEOTIDE SEQUENCE [LARGE SCALE GENOMIC DNA]</scope>
</reference>
<keyword evidence="2" id="KW-0472">Membrane</keyword>
<evidence type="ECO:0000256" key="1">
    <source>
        <dbReference type="SAM" id="MobiDB-lite"/>
    </source>
</evidence>
<gene>
    <name evidence="3" type="ORF">CDAR_3051</name>
</gene>
<sequence length="107" mass="11802">MREWSVIFYFSSSICVVAGLIFLFFASSEKQTWNNPIDQESFLNPALPTATLGVLDEGSSSPPPSSPQGISPPGSPLIEPDDERPWRTPSYPELPRTKSPPLVLKKK</sequence>
<dbReference type="AlphaFoldDB" id="A0AAV4UV33"/>
<proteinExistence type="predicted"/>
<feature type="transmembrane region" description="Helical" evidence="2">
    <location>
        <begin position="6"/>
        <end position="26"/>
    </location>
</feature>
<accession>A0AAV4UV33</accession>
<keyword evidence="4" id="KW-1185">Reference proteome</keyword>
<comment type="caution">
    <text evidence="3">The sequence shown here is derived from an EMBL/GenBank/DDBJ whole genome shotgun (WGS) entry which is preliminary data.</text>
</comment>
<keyword evidence="2" id="KW-0812">Transmembrane</keyword>
<evidence type="ECO:0000313" key="3">
    <source>
        <dbReference type="EMBL" id="GIY61533.1"/>
    </source>
</evidence>
<dbReference type="Proteomes" id="UP001054837">
    <property type="component" value="Unassembled WGS sequence"/>
</dbReference>
<organism evidence="3 4">
    <name type="scientific">Caerostris darwini</name>
    <dbReference type="NCBI Taxonomy" id="1538125"/>
    <lineage>
        <taxon>Eukaryota</taxon>
        <taxon>Metazoa</taxon>
        <taxon>Ecdysozoa</taxon>
        <taxon>Arthropoda</taxon>
        <taxon>Chelicerata</taxon>
        <taxon>Arachnida</taxon>
        <taxon>Araneae</taxon>
        <taxon>Araneomorphae</taxon>
        <taxon>Entelegynae</taxon>
        <taxon>Araneoidea</taxon>
        <taxon>Araneidae</taxon>
        <taxon>Caerostris</taxon>
    </lineage>
</organism>
<keyword evidence="2" id="KW-1133">Transmembrane helix</keyword>
<feature type="region of interest" description="Disordered" evidence="1">
    <location>
        <begin position="53"/>
        <end position="107"/>
    </location>
</feature>
<evidence type="ECO:0000313" key="4">
    <source>
        <dbReference type="Proteomes" id="UP001054837"/>
    </source>
</evidence>
<dbReference type="EMBL" id="BPLQ01011947">
    <property type="protein sequence ID" value="GIY61533.1"/>
    <property type="molecule type" value="Genomic_DNA"/>
</dbReference>